<sequence length="103" mass="11890">MMNKQLVAKWSEQLSQPLGRSASEIATSGLYCHDFSADYVELYFEDESYCKFNDALVILNREQNEVAVFTEHCGYFEFSSLGMSIYTYSDKEKHVLIESDSIF</sequence>
<evidence type="ECO:0000313" key="1">
    <source>
        <dbReference type="EMBL" id="KLU99842.1"/>
    </source>
</evidence>
<accession>A0A0J1GJD6</accession>
<comment type="caution">
    <text evidence="1">The sequence shown here is derived from an EMBL/GenBank/DDBJ whole genome shotgun (WGS) entry which is preliminary data.</text>
</comment>
<protein>
    <submittedName>
        <fullName evidence="1">Uncharacterized protein</fullName>
    </submittedName>
</protein>
<reference evidence="1 2" key="1">
    <citation type="submission" date="2015-05" db="EMBL/GenBank/DDBJ databases">
        <title>Photobacterium galathea sp. nov.</title>
        <authorList>
            <person name="Machado H."/>
            <person name="Gram L."/>
        </authorList>
    </citation>
    <scope>NUCLEOTIDE SEQUENCE [LARGE SCALE GENOMIC DNA]</scope>
    <source>
        <strain evidence="1 2">DSM 25995</strain>
    </source>
</reference>
<evidence type="ECO:0000313" key="2">
    <source>
        <dbReference type="Proteomes" id="UP000036426"/>
    </source>
</evidence>
<dbReference type="EMBL" id="LDOV01000027">
    <property type="protein sequence ID" value="KLU99842.1"/>
    <property type="molecule type" value="Genomic_DNA"/>
</dbReference>
<dbReference type="OrthoDB" id="7062823at2"/>
<name>A0A0J1GJD6_9GAMM</name>
<organism evidence="1 2">
    <name type="scientific">Photobacterium aphoticum</name>
    <dbReference type="NCBI Taxonomy" id="754436"/>
    <lineage>
        <taxon>Bacteria</taxon>
        <taxon>Pseudomonadati</taxon>
        <taxon>Pseudomonadota</taxon>
        <taxon>Gammaproteobacteria</taxon>
        <taxon>Vibrionales</taxon>
        <taxon>Vibrionaceae</taxon>
        <taxon>Photobacterium</taxon>
    </lineage>
</organism>
<gene>
    <name evidence="1" type="ORF">ABT58_15330</name>
</gene>
<keyword evidence="2" id="KW-1185">Reference proteome</keyword>
<dbReference type="PATRIC" id="fig|754436.4.peg.3247"/>
<dbReference type="AlphaFoldDB" id="A0A0J1GJD6"/>
<dbReference type="Proteomes" id="UP000036426">
    <property type="component" value="Unassembled WGS sequence"/>
</dbReference>
<dbReference type="RefSeq" id="WP_047875299.1">
    <property type="nucleotide sequence ID" value="NZ_BMYC01000003.1"/>
</dbReference>
<proteinExistence type="predicted"/>